<dbReference type="PANTHER" id="PTHR21666">
    <property type="entry name" value="PEPTIDASE-RELATED"/>
    <property type="match status" value="1"/>
</dbReference>
<name>A0A291HV24_9GAMM</name>
<keyword evidence="3" id="KW-1185">Reference proteome</keyword>
<dbReference type="AlphaFoldDB" id="A0A291HV24"/>
<proteinExistence type="predicted"/>
<reference evidence="3" key="1">
    <citation type="submission" date="2015-09" db="EMBL/GenBank/DDBJ databases">
        <authorList>
            <person name="Shao Z."/>
            <person name="Wang L."/>
        </authorList>
    </citation>
    <scope>NUCLEOTIDE SEQUENCE [LARGE SCALE GENOMIC DNA]</scope>
    <source>
        <strain evidence="3">F13-1</strain>
    </source>
</reference>
<dbReference type="PANTHER" id="PTHR21666:SF291">
    <property type="entry name" value="STAGE II SPORULATION PROTEIN Q"/>
    <property type="match status" value="1"/>
</dbReference>
<dbReference type="Gene3D" id="2.70.70.10">
    <property type="entry name" value="Glucose Permease (Domain IIA)"/>
    <property type="match status" value="1"/>
</dbReference>
<organism evidence="2 3">
    <name type="scientific">Zobellella denitrificans</name>
    <dbReference type="NCBI Taxonomy" id="347534"/>
    <lineage>
        <taxon>Bacteria</taxon>
        <taxon>Pseudomonadati</taxon>
        <taxon>Pseudomonadota</taxon>
        <taxon>Gammaproteobacteria</taxon>
        <taxon>Aeromonadales</taxon>
        <taxon>Aeromonadaceae</taxon>
        <taxon>Zobellella</taxon>
    </lineage>
</organism>
<accession>A0A291HV24</accession>
<dbReference type="KEGG" id="zdf:AN401_16205"/>
<dbReference type="SUPFAM" id="SSF51261">
    <property type="entry name" value="Duplicated hybrid motif"/>
    <property type="match status" value="1"/>
</dbReference>
<evidence type="ECO:0000313" key="2">
    <source>
        <dbReference type="EMBL" id="ATG75994.1"/>
    </source>
</evidence>
<evidence type="ECO:0000313" key="3">
    <source>
        <dbReference type="Proteomes" id="UP000217763"/>
    </source>
</evidence>
<sequence length="262" mass="29167">MVLALLQLPLALYLYSQWQNTQQHNQQLARQLEQQQRSQQLQLKRIGQRLGQLQAELGQLTAVGQRLVNDYDLGDEISLQRPDPNLLKRPFSGFADLHQGLARLSAQSREQGMTLAALESLLLNLHINEITRIQGHPVPEGGVRLSSGFGQRRDPFTGRTRWHKGVDFSGKLGQPIAATAAGVVSTVEHHPAFGGLVEINHGQGWITRYAHVDTKLVEVGEYVEKGQHIALMGRTGRATGVHLHYEVLKGNKQLDPARFLPN</sequence>
<gene>
    <name evidence="2" type="ORF">AN401_16205</name>
</gene>
<protein>
    <recommendedName>
        <fullName evidence="1">M23ase beta-sheet core domain-containing protein</fullName>
    </recommendedName>
</protein>
<dbReference type="CDD" id="cd12797">
    <property type="entry name" value="M23_peptidase"/>
    <property type="match status" value="1"/>
</dbReference>
<dbReference type="InterPro" id="IPR016047">
    <property type="entry name" value="M23ase_b-sheet_dom"/>
</dbReference>
<dbReference type="EMBL" id="CP012621">
    <property type="protein sequence ID" value="ATG75994.1"/>
    <property type="molecule type" value="Genomic_DNA"/>
</dbReference>
<dbReference type="GO" id="GO:0004222">
    <property type="term" value="F:metalloendopeptidase activity"/>
    <property type="evidence" value="ECO:0007669"/>
    <property type="project" value="TreeGrafter"/>
</dbReference>
<dbReference type="InterPro" id="IPR050570">
    <property type="entry name" value="Cell_wall_metabolism_enzyme"/>
</dbReference>
<dbReference type="Proteomes" id="UP000217763">
    <property type="component" value="Chromosome"/>
</dbReference>
<evidence type="ECO:0000259" key="1">
    <source>
        <dbReference type="Pfam" id="PF01551"/>
    </source>
</evidence>
<feature type="domain" description="M23ase beta-sheet core" evidence="1">
    <location>
        <begin position="163"/>
        <end position="256"/>
    </location>
</feature>
<dbReference type="Pfam" id="PF01551">
    <property type="entry name" value="Peptidase_M23"/>
    <property type="match status" value="1"/>
</dbReference>
<dbReference type="InterPro" id="IPR011055">
    <property type="entry name" value="Dup_hybrid_motif"/>
</dbReference>